<comment type="caution">
    <text evidence="6">The sequence shown here is derived from an EMBL/GenBank/DDBJ whole genome shotgun (WGS) entry which is preliminary data.</text>
</comment>
<comment type="similarity">
    <text evidence="4">Belongs to the cytochrome b5 family.</text>
</comment>
<reference evidence="6" key="1">
    <citation type="submission" date="2020-10" db="EMBL/GenBank/DDBJ databases">
        <title>High-Quality Genome Resource of Clonostachys rosea strain S41 by Oxford Nanopore Long-Read Sequencing.</title>
        <authorList>
            <person name="Wang H."/>
        </authorList>
    </citation>
    <scope>NUCLEOTIDE SEQUENCE</scope>
    <source>
        <strain evidence="6">S41</strain>
    </source>
</reference>
<evidence type="ECO:0000256" key="3">
    <source>
        <dbReference type="ARBA" id="ARBA00023004"/>
    </source>
</evidence>
<dbReference type="Pfam" id="PF00173">
    <property type="entry name" value="Cyt-b5"/>
    <property type="match status" value="1"/>
</dbReference>
<evidence type="ECO:0000313" key="6">
    <source>
        <dbReference type="EMBL" id="KAF9752606.1"/>
    </source>
</evidence>
<evidence type="ECO:0000313" key="7">
    <source>
        <dbReference type="Proteomes" id="UP000616885"/>
    </source>
</evidence>
<dbReference type="SMART" id="SM01117">
    <property type="entry name" value="Cyt-b5"/>
    <property type="match status" value="1"/>
</dbReference>
<organism evidence="6 7">
    <name type="scientific">Bionectria ochroleuca</name>
    <name type="common">Gliocladium roseum</name>
    <dbReference type="NCBI Taxonomy" id="29856"/>
    <lineage>
        <taxon>Eukaryota</taxon>
        <taxon>Fungi</taxon>
        <taxon>Dikarya</taxon>
        <taxon>Ascomycota</taxon>
        <taxon>Pezizomycotina</taxon>
        <taxon>Sordariomycetes</taxon>
        <taxon>Hypocreomycetidae</taxon>
        <taxon>Hypocreales</taxon>
        <taxon>Bionectriaceae</taxon>
        <taxon>Clonostachys</taxon>
    </lineage>
</organism>
<dbReference type="GO" id="GO:0046872">
    <property type="term" value="F:metal ion binding"/>
    <property type="evidence" value="ECO:0007669"/>
    <property type="project" value="UniProtKB-UniRule"/>
</dbReference>
<accession>A0A8H7NBA8</accession>
<feature type="domain" description="Cytochrome b5 heme-binding" evidence="5">
    <location>
        <begin position="76"/>
        <end position="134"/>
    </location>
</feature>
<dbReference type="GO" id="GO:0020037">
    <property type="term" value="F:heme binding"/>
    <property type="evidence" value="ECO:0007669"/>
    <property type="project" value="UniProtKB-UniRule"/>
</dbReference>
<dbReference type="PROSITE" id="PS00191">
    <property type="entry name" value="CYTOCHROME_B5_1"/>
    <property type="match status" value="1"/>
</dbReference>
<evidence type="ECO:0000256" key="4">
    <source>
        <dbReference type="RuleBase" id="RU362121"/>
    </source>
</evidence>
<keyword evidence="1 4" id="KW-0349">Heme</keyword>
<evidence type="ECO:0000259" key="5">
    <source>
        <dbReference type="PROSITE" id="PS50255"/>
    </source>
</evidence>
<dbReference type="InterPro" id="IPR036400">
    <property type="entry name" value="Cyt_B5-like_heme/steroid_sf"/>
</dbReference>
<dbReference type="SUPFAM" id="SSF55856">
    <property type="entry name" value="Cytochrome b5-like heme/steroid binding domain"/>
    <property type="match status" value="1"/>
</dbReference>
<dbReference type="InterPro" id="IPR018506">
    <property type="entry name" value="Cyt_B5_heme-BS"/>
</dbReference>
<proteinExistence type="inferred from homology"/>
<dbReference type="AlphaFoldDB" id="A0A8H7NBA8"/>
<gene>
    <name evidence="6" type="ORF">IM811_014400</name>
</gene>
<evidence type="ECO:0000256" key="1">
    <source>
        <dbReference type="ARBA" id="ARBA00022617"/>
    </source>
</evidence>
<dbReference type="Proteomes" id="UP000616885">
    <property type="component" value="Unassembled WGS sequence"/>
</dbReference>
<dbReference type="InterPro" id="IPR001199">
    <property type="entry name" value="Cyt_B5-like_heme/steroid-bd"/>
</dbReference>
<dbReference type="EMBL" id="JADCTT010000005">
    <property type="protein sequence ID" value="KAF9752606.1"/>
    <property type="molecule type" value="Genomic_DNA"/>
</dbReference>
<dbReference type="Gene3D" id="3.10.120.10">
    <property type="entry name" value="Cytochrome b5-like heme/steroid binding domain"/>
    <property type="match status" value="1"/>
</dbReference>
<sequence length="157" mass="17788">MGWMNRGSRPANRENNLLTTVNYCNKDSDTSATVTFVEDSSDPRSYQKTSTNTKNEDLPYIDASVIIAASDVGLLWLVIDNIVYDCTEFVHDHPGGSRVLESFRSSNCSWQFWRFHGTKDMIKFGLPLRVGCTSGIQNKFQEPARFVGLRKLWGLNN</sequence>
<protein>
    <recommendedName>
        <fullName evidence="5">Cytochrome b5 heme-binding domain-containing protein</fullName>
    </recommendedName>
</protein>
<keyword evidence="2 4" id="KW-0479">Metal-binding</keyword>
<name>A0A8H7NBA8_BIOOC</name>
<dbReference type="PROSITE" id="PS50255">
    <property type="entry name" value="CYTOCHROME_B5_2"/>
    <property type="match status" value="1"/>
</dbReference>
<evidence type="ECO:0000256" key="2">
    <source>
        <dbReference type="ARBA" id="ARBA00022723"/>
    </source>
</evidence>
<keyword evidence="3 4" id="KW-0408">Iron</keyword>